<dbReference type="GO" id="GO:0002939">
    <property type="term" value="P:tRNA N1-guanine methylation"/>
    <property type="evidence" value="ECO:0007669"/>
    <property type="project" value="TreeGrafter"/>
</dbReference>
<evidence type="ECO:0000259" key="11">
    <source>
        <dbReference type="PROSITE" id="PS51675"/>
    </source>
</evidence>
<dbReference type="FunFam" id="3.40.1280.30:FF:000001">
    <property type="entry name" value="tRNA methyltransferase 10 homolog A"/>
    <property type="match status" value="1"/>
</dbReference>
<feature type="region of interest" description="Disordered" evidence="10">
    <location>
        <begin position="1"/>
        <end position="100"/>
    </location>
</feature>
<dbReference type="InterPro" id="IPR016653">
    <property type="entry name" value="TRM10/TRM10A"/>
</dbReference>
<protein>
    <recommendedName>
        <fullName evidence="2">tRNA (guanine(9)-N1)-methyltransferase</fullName>
        <ecNumber evidence="1">2.1.1.221</ecNumber>
    </recommendedName>
    <alternativeName>
        <fullName evidence="7">tRNA methyltransferase 10</fullName>
    </alternativeName>
    <alternativeName>
        <fullName evidence="6">tRNA(m1G9)-methyltransferase</fullName>
    </alternativeName>
</protein>
<feature type="compositionally biased region" description="Polar residues" evidence="10">
    <location>
        <begin position="1"/>
        <end position="15"/>
    </location>
</feature>
<dbReference type="OrthoDB" id="278300at2759"/>
<evidence type="ECO:0000256" key="2">
    <source>
        <dbReference type="ARBA" id="ARBA00020451"/>
    </source>
</evidence>
<evidence type="ECO:0000256" key="4">
    <source>
        <dbReference type="ARBA" id="ARBA00022679"/>
    </source>
</evidence>
<feature type="domain" description="SAM-dependent MTase TRM10-type" evidence="11">
    <location>
        <begin position="92"/>
        <end position="282"/>
    </location>
</feature>
<dbReference type="EC" id="2.1.1.221" evidence="1"/>
<dbReference type="PANTHER" id="PTHR13563">
    <property type="entry name" value="TRNA (GUANINE-9-) METHYLTRANSFERASE"/>
    <property type="match status" value="1"/>
</dbReference>
<feature type="compositionally biased region" description="Polar residues" evidence="10">
    <location>
        <begin position="287"/>
        <end position="301"/>
    </location>
</feature>
<feature type="compositionally biased region" description="Basic and acidic residues" evidence="10">
    <location>
        <begin position="54"/>
        <end position="64"/>
    </location>
</feature>
<dbReference type="Proteomes" id="UP001151582">
    <property type="component" value="Unassembled WGS sequence"/>
</dbReference>
<evidence type="ECO:0000256" key="9">
    <source>
        <dbReference type="PIRSR" id="PIRSR016323-1"/>
    </source>
</evidence>
<dbReference type="GO" id="GO:0052905">
    <property type="term" value="F:tRNA (guanosine(9)-N1)-methyltransferase activity"/>
    <property type="evidence" value="ECO:0007669"/>
    <property type="project" value="UniProtKB-EC"/>
</dbReference>
<dbReference type="InterPro" id="IPR028564">
    <property type="entry name" value="MT_TRM10-typ"/>
</dbReference>
<comment type="caution">
    <text evidence="12">The sequence shown here is derived from an EMBL/GenBank/DDBJ whole genome shotgun (WGS) entry which is preliminary data.</text>
</comment>
<evidence type="ECO:0000256" key="5">
    <source>
        <dbReference type="ARBA" id="ARBA00022691"/>
    </source>
</evidence>
<evidence type="ECO:0000256" key="7">
    <source>
        <dbReference type="ARBA" id="ARBA00032166"/>
    </source>
</evidence>
<keyword evidence="5" id="KW-0949">S-adenosyl-L-methionine</keyword>
<feature type="compositionally biased region" description="Basic and acidic residues" evidence="10">
    <location>
        <begin position="74"/>
        <end position="83"/>
    </location>
</feature>
<feature type="region of interest" description="Disordered" evidence="10">
    <location>
        <begin position="287"/>
        <end position="314"/>
    </location>
</feature>
<gene>
    <name evidence="12" type="primary">TRM10</name>
    <name evidence="12" type="ORF">H4R34_004528</name>
</gene>
<dbReference type="Gene3D" id="3.40.1280.30">
    <property type="match status" value="1"/>
</dbReference>
<dbReference type="PANTHER" id="PTHR13563:SF13">
    <property type="entry name" value="TRNA METHYLTRANSFERASE 10 HOMOLOG A"/>
    <property type="match status" value="1"/>
</dbReference>
<sequence length="314" mass="35186">MTASNDASTTESTQPPAAALAHGSCSDSTEPAATTDLTSAPLSKNAQKRLLKQQRWEATRDERKEKKKQKLQQKKAERRELRQKGIVLPPLRNKPKPVGEQSEMTVVLDMAFDDLMTDKEIVSIVSQVSRCYSINKGANRRARLMATEFHGRAKERFETRMSGYENWQEFKFESQGYLDLFDKDRLVYLTADSDTVLQALDESKVYIIGAFVDKNRHKGLTFKKAQEQGIATAQLPIGDHLKMASRKVLTVNQVLDILLHVLDTKDWKQSLMTVIPPRKLNDAQVLTATADPSPSDNQSTTSPPPSDLAQDQAT</sequence>
<dbReference type="InterPro" id="IPR038459">
    <property type="entry name" value="MT_TRM10-typ_sf"/>
</dbReference>
<comment type="catalytic activity">
    <reaction evidence="8">
        <text>guanosine(9) in tRNA + S-adenosyl-L-methionine = N(1)-methylguanosine(9) in tRNA + S-adenosyl-L-homocysteine + H(+)</text>
        <dbReference type="Rhea" id="RHEA:43156"/>
        <dbReference type="Rhea" id="RHEA-COMP:10367"/>
        <dbReference type="Rhea" id="RHEA-COMP:10368"/>
        <dbReference type="ChEBI" id="CHEBI:15378"/>
        <dbReference type="ChEBI" id="CHEBI:57856"/>
        <dbReference type="ChEBI" id="CHEBI:59789"/>
        <dbReference type="ChEBI" id="CHEBI:73542"/>
        <dbReference type="ChEBI" id="CHEBI:74269"/>
        <dbReference type="EC" id="2.1.1.221"/>
    </reaction>
</comment>
<accession>A0A9W8E814</accession>
<dbReference type="GO" id="GO:0000049">
    <property type="term" value="F:tRNA binding"/>
    <property type="evidence" value="ECO:0007669"/>
    <property type="project" value="TreeGrafter"/>
</dbReference>
<organism evidence="12 13">
    <name type="scientific">Dimargaris verticillata</name>
    <dbReference type="NCBI Taxonomy" id="2761393"/>
    <lineage>
        <taxon>Eukaryota</taxon>
        <taxon>Fungi</taxon>
        <taxon>Fungi incertae sedis</taxon>
        <taxon>Zoopagomycota</taxon>
        <taxon>Kickxellomycotina</taxon>
        <taxon>Dimargaritomycetes</taxon>
        <taxon>Dimargaritales</taxon>
        <taxon>Dimargaritaceae</taxon>
        <taxon>Dimargaris</taxon>
    </lineage>
</organism>
<dbReference type="GO" id="GO:0005634">
    <property type="term" value="C:nucleus"/>
    <property type="evidence" value="ECO:0007669"/>
    <property type="project" value="TreeGrafter"/>
</dbReference>
<dbReference type="EMBL" id="JANBQB010000588">
    <property type="protein sequence ID" value="KAJ1974936.1"/>
    <property type="molecule type" value="Genomic_DNA"/>
</dbReference>
<dbReference type="AlphaFoldDB" id="A0A9W8E814"/>
<evidence type="ECO:0000256" key="8">
    <source>
        <dbReference type="ARBA" id="ARBA00048434"/>
    </source>
</evidence>
<feature type="compositionally biased region" description="Polar residues" evidence="10">
    <location>
        <begin position="25"/>
        <end position="45"/>
    </location>
</feature>
<keyword evidence="3 12" id="KW-0489">Methyltransferase</keyword>
<feature type="active site" description="Proton acceptor" evidence="9">
    <location>
        <position position="213"/>
    </location>
</feature>
<evidence type="ECO:0000256" key="3">
    <source>
        <dbReference type="ARBA" id="ARBA00022603"/>
    </source>
</evidence>
<reference evidence="12" key="1">
    <citation type="submission" date="2022-07" db="EMBL/GenBank/DDBJ databases">
        <title>Phylogenomic reconstructions and comparative analyses of Kickxellomycotina fungi.</title>
        <authorList>
            <person name="Reynolds N.K."/>
            <person name="Stajich J.E."/>
            <person name="Barry K."/>
            <person name="Grigoriev I.V."/>
            <person name="Crous P."/>
            <person name="Smith M.E."/>
        </authorList>
    </citation>
    <scope>NUCLEOTIDE SEQUENCE</scope>
    <source>
        <strain evidence="12">RSA 567</strain>
    </source>
</reference>
<name>A0A9W8E814_9FUNG</name>
<evidence type="ECO:0000313" key="13">
    <source>
        <dbReference type="Proteomes" id="UP001151582"/>
    </source>
</evidence>
<evidence type="ECO:0000313" key="12">
    <source>
        <dbReference type="EMBL" id="KAJ1974936.1"/>
    </source>
</evidence>
<evidence type="ECO:0000256" key="10">
    <source>
        <dbReference type="SAM" id="MobiDB-lite"/>
    </source>
</evidence>
<dbReference type="PIRSF" id="PIRSF016323">
    <property type="entry name" value="tRNA_m1G_mtfrase_met"/>
    <property type="match status" value="1"/>
</dbReference>
<dbReference type="InterPro" id="IPR007356">
    <property type="entry name" value="tRNA_m1G_MeTrfase_euk"/>
</dbReference>
<keyword evidence="4 12" id="KW-0808">Transferase</keyword>
<keyword evidence="13" id="KW-1185">Reference proteome</keyword>
<proteinExistence type="predicted"/>
<evidence type="ECO:0000256" key="1">
    <source>
        <dbReference type="ARBA" id="ARBA00012797"/>
    </source>
</evidence>
<dbReference type="PROSITE" id="PS51675">
    <property type="entry name" value="SAM_MT_TRM10"/>
    <property type="match status" value="1"/>
</dbReference>
<evidence type="ECO:0000256" key="6">
    <source>
        <dbReference type="ARBA" id="ARBA00031792"/>
    </source>
</evidence>